<dbReference type="EMBL" id="DSXI01000618">
    <property type="protein sequence ID" value="HGS06127.1"/>
    <property type="molecule type" value="Genomic_DNA"/>
</dbReference>
<name>A0A7V4GA91_9BACT</name>
<comment type="caution">
    <text evidence="1">The sequence shown here is derived from an EMBL/GenBank/DDBJ whole genome shotgun (WGS) entry which is preliminary data.</text>
</comment>
<accession>A0A7V4GA91</accession>
<reference evidence="1" key="1">
    <citation type="journal article" date="2020" name="mSystems">
        <title>Genome- and Community-Level Interaction Insights into Carbon Utilization and Element Cycling Functions of Hydrothermarchaeota in Hydrothermal Sediment.</title>
        <authorList>
            <person name="Zhou Z."/>
            <person name="Liu Y."/>
            <person name="Xu W."/>
            <person name="Pan J."/>
            <person name="Luo Z.H."/>
            <person name="Li M."/>
        </authorList>
    </citation>
    <scope>NUCLEOTIDE SEQUENCE [LARGE SCALE GENOMIC DNA]</scope>
    <source>
        <strain evidence="1">SpSt-548</strain>
    </source>
</reference>
<evidence type="ECO:0000313" key="1">
    <source>
        <dbReference type="EMBL" id="HGS06127.1"/>
    </source>
</evidence>
<organism evidence="1">
    <name type="scientific">Desulfobacca acetoxidans</name>
    <dbReference type="NCBI Taxonomy" id="60893"/>
    <lineage>
        <taxon>Bacteria</taxon>
        <taxon>Pseudomonadati</taxon>
        <taxon>Thermodesulfobacteriota</taxon>
        <taxon>Desulfobaccia</taxon>
        <taxon>Desulfobaccales</taxon>
        <taxon>Desulfobaccaceae</taxon>
        <taxon>Desulfobacca</taxon>
    </lineage>
</organism>
<sequence>MDHDKAPVIPLKLHPGFQDHRRMQELKNTLLAETLAFAQVALDNAARPGASLRAERILARACALLSEARDRLVLEIL</sequence>
<protein>
    <submittedName>
        <fullName evidence="1">Uncharacterized protein</fullName>
    </submittedName>
</protein>
<dbReference type="AlphaFoldDB" id="A0A7V4GA91"/>
<proteinExistence type="predicted"/>
<gene>
    <name evidence="1" type="ORF">ENT08_10435</name>
</gene>